<dbReference type="GO" id="GO:0043525">
    <property type="term" value="P:positive regulation of neuron apoptotic process"/>
    <property type="evidence" value="ECO:0007669"/>
    <property type="project" value="TreeGrafter"/>
</dbReference>
<evidence type="ECO:0000313" key="6">
    <source>
        <dbReference type="EMBL" id="AEO34372.1"/>
    </source>
</evidence>
<organism evidence="6">
    <name type="scientific">Amblyomma maculatum</name>
    <name type="common">Gulf Coast tick</name>
    <dbReference type="NCBI Taxonomy" id="34609"/>
    <lineage>
        <taxon>Eukaryota</taxon>
        <taxon>Metazoa</taxon>
        <taxon>Ecdysozoa</taxon>
        <taxon>Arthropoda</taxon>
        <taxon>Chelicerata</taxon>
        <taxon>Arachnida</taxon>
        <taxon>Acari</taxon>
        <taxon>Parasitiformes</taxon>
        <taxon>Ixodida</taxon>
        <taxon>Ixodoidea</taxon>
        <taxon>Ixodidae</taxon>
        <taxon>Amblyomminae</taxon>
        <taxon>Amblyomma</taxon>
    </lineage>
</organism>
<evidence type="ECO:0000259" key="5">
    <source>
        <dbReference type="PROSITE" id="PS50208"/>
    </source>
</evidence>
<dbReference type="InterPro" id="IPR002398">
    <property type="entry name" value="Pept_C14"/>
</dbReference>
<dbReference type="SUPFAM" id="SSF52129">
    <property type="entry name" value="Caspase-like"/>
    <property type="match status" value="1"/>
</dbReference>
<evidence type="ECO:0000259" key="4">
    <source>
        <dbReference type="PROSITE" id="PS50207"/>
    </source>
</evidence>
<dbReference type="PROSITE" id="PS50208">
    <property type="entry name" value="CASPASE_P20"/>
    <property type="match status" value="1"/>
</dbReference>
<dbReference type="GO" id="GO:0006508">
    <property type="term" value="P:proteolysis"/>
    <property type="evidence" value="ECO:0007669"/>
    <property type="project" value="InterPro"/>
</dbReference>
<evidence type="ECO:0000256" key="3">
    <source>
        <dbReference type="SAM" id="MobiDB-lite"/>
    </source>
</evidence>
<dbReference type="PANTHER" id="PTHR10454:SF232">
    <property type="entry name" value="AT03047P-RELATED"/>
    <property type="match status" value="1"/>
</dbReference>
<sequence length="294" mass="32897">MGDTHVDGSSQTETRTLEKDAIPFRTGPVGQANLGHQSSQQISITPKLYNNAPIRRGRCVIFSNKVFQAHTNIPEREGADEDERSLAGCFTALGFDVSIYNDLLGKEITNELKKLGKDDYTEHDSFVCCLSTYDMEGHLYGSDGRRISIDEVMKPFLGDECQSLLGKPKLFFIQACRGRNYQKGVPLDKADSSGEGLRIPTHADFLFAYSTVPGFISFRYKKEGSIFVQTLCTVLQQYAHTADLLHMLTLVCQKVALELDGVFRTTPDGEKIAVKQMPSFMSTLRHLVYFSRRS</sequence>
<proteinExistence type="evidence at transcript level"/>
<dbReference type="InterPro" id="IPR002138">
    <property type="entry name" value="Pept_C14_p10"/>
</dbReference>
<dbReference type="InterPro" id="IPR029030">
    <property type="entry name" value="Caspase-like_dom_sf"/>
</dbReference>
<dbReference type="Pfam" id="PF00656">
    <property type="entry name" value="Peptidase_C14"/>
    <property type="match status" value="1"/>
</dbReference>
<protein>
    <recommendedName>
        <fullName evidence="7">Caspase family p20 domain-containing protein</fullName>
    </recommendedName>
</protein>
<dbReference type="PANTHER" id="PTHR10454">
    <property type="entry name" value="CASPASE"/>
    <property type="match status" value="1"/>
</dbReference>
<dbReference type="MEROPS" id="C14.003"/>
<evidence type="ECO:0000256" key="2">
    <source>
        <dbReference type="RuleBase" id="RU003971"/>
    </source>
</evidence>
<comment type="similarity">
    <text evidence="1 2">Belongs to the peptidase C14A family.</text>
</comment>
<dbReference type="InterPro" id="IPR001309">
    <property type="entry name" value="Pept_C14_p20"/>
</dbReference>
<dbReference type="InterPro" id="IPR033139">
    <property type="entry name" value="Caspase_cys_AS"/>
</dbReference>
<accession>G3MLK4</accession>
<dbReference type="GO" id="GO:0004197">
    <property type="term" value="F:cysteine-type endopeptidase activity"/>
    <property type="evidence" value="ECO:0007669"/>
    <property type="project" value="InterPro"/>
</dbReference>
<dbReference type="Gene3D" id="3.30.70.1470">
    <property type="entry name" value="Caspase-like"/>
    <property type="match status" value="1"/>
</dbReference>
<feature type="domain" description="Caspase family p10" evidence="4">
    <location>
        <begin position="195"/>
        <end position="292"/>
    </location>
</feature>
<dbReference type="InterPro" id="IPR015917">
    <property type="entry name" value="Pept_C14A"/>
</dbReference>
<dbReference type="Gene3D" id="3.40.50.1460">
    <property type="match status" value="1"/>
</dbReference>
<dbReference type="AlphaFoldDB" id="G3MLK4"/>
<dbReference type="InterPro" id="IPR011600">
    <property type="entry name" value="Pept_C14_caspase"/>
</dbReference>
<feature type="domain" description="Caspase family p20" evidence="5">
    <location>
        <begin position="55"/>
        <end position="180"/>
    </location>
</feature>
<reference evidence="6" key="1">
    <citation type="journal article" date="2011" name="PLoS ONE">
        <title>A deep insight into the sialotranscriptome of the gulf coast tick, Amblyomma maculatum.</title>
        <authorList>
            <person name="Karim S."/>
            <person name="Singh P."/>
            <person name="Ribeiro J.M."/>
        </authorList>
    </citation>
    <scope>NUCLEOTIDE SEQUENCE</scope>
    <source>
        <tissue evidence="6">Salivary gland</tissue>
    </source>
</reference>
<feature type="region of interest" description="Disordered" evidence="3">
    <location>
        <begin position="1"/>
        <end position="37"/>
    </location>
</feature>
<dbReference type="CDD" id="cd00032">
    <property type="entry name" value="CASc"/>
    <property type="match status" value="1"/>
</dbReference>
<name>G3MLK4_AMBMU</name>
<dbReference type="EMBL" id="JO842755">
    <property type="protein sequence ID" value="AEO34372.1"/>
    <property type="molecule type" value="mRNA"/>
</dbReference>
<dbReference type="PROSITE" id="PS50207">
    <property type="entry name" value="CASPASE_P10"/>
    <property type="match status" value="1"/>
</dbReference>
<evidence type="ECO:0008006" key="7">
    <source>
        <dbReference type="Google" id="ProtNLM"/>
    </source>
</evidence>
<evidence type="ECO:0000256" key="1">
    <source>
        <dbReference type="ARBA" id="ARBA00010134"/>
    </source>
</evidence>
<dbReference type="PROSITE" id="PS01122">
    <property type="entry name" value="CASPASE_CYS"/>
    <property type="match status" value="1"/>
</dbReference>
<dbReference type="GO" id="GO:0006915">
    <property type="term" value="P:apoptotic process"/>
    <property type="evidence" value="ECO:0007669"/>
    <property type="project" value="TreeGrafter"/>
</dbReference>
<dbReference type="GO" id="GO:0005737">
    <property type="term" value="C:cytoplasm"/>
    <property type="evidence" value="ECO:0007669"/>
    <property type="project" value="TreeGrafter"/>
</dbReference>
<dbReference type="SMART" id="SM00115">
    <property type="entry name" value="CASc"/>
    <property type="match status" value="1"/>
</dbReference>
<dbReference type="PRINTS" id="PR00376">
    <property type="entry name" value="IL1BCENZYME"/>
</dbReference>